<organism evidence="1 2">
    <name type="scientific">Aphanomyces astaci</name>
    <name type="common">Crayfish plague agent</name>
    <dbReference type="NCBI Taxonomy" id="112090"/>
    <lineage>
        <taxon>Eukaryota</taxon>
        <taxon>Sar</taxon>
        <taxon>Stramenopiles</taxon>
        <taxon>Oomycota</taxon>
        <taxon>Saprolegniomycetes</taxon>
        <taxon>Saprolegniales</taxon>
        <taxon>Verrucalvaceae</taxon>
        <taxon>Aphanomyces</taxon>
    </lineage>
</organism>
<dbReference type="EMBL" id="QUSZ01005339">
    <property type="protein sequence ID" value="RHY10126.1"/>
    <property type="molecule type" value="Genomic_DNA"/>
</dbReference>
<dbReference type="AlphaFoldDB" id="A0A397AT74"/>
<gene>
    <name evidence="1" type="ORF">DYB36_014185</name>
</gene>
<proteinExistence type="predicted"/>
<accession>A0A397AT74</accession>
<comment type="caution">
    <text evidence="1">The sequence shown here is derived from an EMBL/GenBank/DDBJ whole genome shotgun (WGS) entry which is preliminary data.</text>
</comment>
<evidence type="ECO:0000313" key="2">
    <source>
        <dbReference type="Proteomes" id="UP000265427"/>
    </source>
</evidence>
<sequence length="114" mass="13541">MREYQKYLGQINALQCNGSRPFAMPVSACMDPFSKRRIALFDFNRDHHSITNDEWVAWFNSTQRLRKTLNVLKQRLQRAIRFDTRILGAYYNKRRSNVTFKKGDQVLLATRNLL</sequence>
<dbReference type="Proteomes" id="UP000265427">
    <property type="component" value="Unassembled WGS sequence"/>
</dbReference>
<name>A0A397AT74_APHAT</name>
<reference evidence="1 2" key="1">
    <citation type="submission" date="2018-08" db="EMBL/GenBank/DDBJ databases">
        <title>Aphanomyces genome sequencing and annotation.</title>
        <authorList>
            <person name="Minardi D."/>
            <person name="Oidtmann B."/>
            <person name="Van Der Giezen M."/>
            <person name="Studholme D.J."/>
        </authorList>
    </citation>
    <scope>NUCLEOTIDE SEQUENCE [LARGE SCALE GENOMIC DNA]</scope>
    <source>
        <strain evidence="1 2">Kv</strain>
    </source>
</reference>
<protein>
    <submittedName>
        <fullName evidence="1">Uncharacterized protein</fullName>
    </submittedName>
</protein>
<evidence type="ECO:0000313" key="1">
    <source>
        <dbReference type="EMBL" id="RHY10126.1"/>
    </source>
</evidence>